<accession>A0A167JQU5</accession>
<dbReference type="Proteomes" id="UP000076661">
    <property type="component" value="Unassembled WGS sequence"/>
</dbReference>
<proteinExistence type="predicted"/>
<evidence type="ECO:0000313" key="1">
    <source>
        <dbReference type="EMBL" id="KZN61526.1"/>
    </source>
</evidence>
<gene>
    <name evidence="1" type="ORF">N478_05485</name>
</gene>
<protein>
    <submittedName>
        <fullName evidence="1">Uncharacterized protein</fullName>
    </submittedName>
</protein>
<sequence>MFSKSSSGKIGSARKGCSCSEIRKFELREFAEVDEAALKKDFGC</sequence>
<organism evidence="1 2">
    <name type="scientific">Pseudoalteromonas luteoviolacea S4060-1</name>
    <dbReference type="NCBI Taxonomy" id="1365257"/>
    <lineage>
        <taxon>Bacteria</taxon>
        <taxon>Pseudomonadati</taxon>
        <taxon>Pseudomonadota</taxon>
        <taxon>Gammaproteobacteria</taxon>
        <taxon>Alteromonadales</taxon>
        <taxon>Pseudoalteromonadaceae</taxon>
        <taxon>Pseudoalteromonas</taxon>
    </lineage>
</organism>
<comment type="caution">
    <text evidence="1">The sequence shown here is derived from an EMBL/GenBank/DDBJ whole genome shotgun (WGS) entry which is preliminary data.</text>
</comment>
<dbReference type="EMBL" id="AUXX01000045">
    <property type="protein sequence ID" value="KZN61526.1"/>
    <property type="molecule type" value="Genomic_DNA"/>
</dbReference>
<reference evidence="1 2" key="1">
    <citation type="submission" date="2013-07" db="EMBL/GenBank/DDBJ databases">
        <title>Comparative Genomic and Metabolomic Analysis of Twelve Strains of Pseudoalteromonas luteoviolacea.</title>
        <authorList>
            <person name="Vynne N.G."/>
            <person name="Mansson M."/>
            <person name="Gram L."/>
        </authorList>
    </citation>
    <scope>NUCLEOTIDE SEQUENCE [LARGE SCALE GENOMIC DNA]</scope>
    <source>
        <strain evidence="1 2">S4060-1</strain>
    </source>
</reference>
<evidence type="ECO:0000313" key="2">
    <source>
        <dbReference type="Proteomes" id="UP000076661"/>
    </source>
</evidence>
<name>A0A167JQU5_9GAMM</name>
<dbReference type="AlphaFoldDB" id="A0A167JQU5"/>
<dbReference type="PATRIC" id="fig|1365257.3.peg.4415"/>